<accession>A0A428GWT8</accession>
<dbReference type="Proteomes" id="UP000277890">
    <property type="component" value="Unassembled WGS sequence"/>
</dbReference>
<evidence type="ECO:0000313" key="1">
    <source>
        <dbReference type="EMBL" id="RSJ87996.1"/>
    </source>
</evidence>
<dbReference type="AlphaFoldDB" id="A0A428GWT8"/>
<name>A0A428GWT8_STRCR</name>
<reference evidence="1 2" key="1">
    <citation type="submission" date="2018-11" db="EMBL/GenBank/DDBJ databases">
        <title>Species Designations Belie Phenotypic and Genotypic Heterogeneity in Oral Streptococci.</title>
        <authorList>
            <person name="Velsko I."/>
        </authorList>
    </citation>
    <scope>NUCLEOTIDE SEQUENCE [LARGE SCALE GENOMIC DNA]</scope>
    <source>
        <strain evidence="1 2">A54</strain>
    </source>
</reference>
<gene>
    <name evidence="1" type="ORF">D8794_01215</name>
</gene>
<sequence>MVRGWEDKILTSLFLKNKLRMESLSNFQSNYSKKITIRSTMELSNMNGDFL</sequence>
<protein>
    <submittedName>
        <fullName evidence="1">Uncharacterized protein</fullName>
    </submittedName>
</protein>
<proteinExistence type="predicted"/>
<evidence type="ECO:0000313" key="2">
    <source>
        <dbReference type="Proteomes" id="UP000277890"/>
    </source>
</evidence>
<dbReference type="EMBL" id="RJPQ01000001">
    <property type="protein sequence ID" value="RSJ87996.1"/>
    <property type="molecule type" value="Genomic_DNA"/>
</dbReference>
<organism evidence="1 2">
    <name type="scientific">Streptococcus cristatus</name>
    <dbReference type="NCBI Taxonomy" id="45634"/>
    <lineage>
        <taxon>Bacteria</taxon>
        <taxon>Bacillati</taxon>
        <taxon>Bacillota</taxon>
        <taxon>Bacilli</taxon>
        <taxon>Lactobacillales</taxon>
        <taxon>Streptococcaceae</taxon>
        <taxon>Streptococcus</taxon>
    </lineage>
</organism>
<comment type="caution">
    <text evidence="1">The sequence shown here is derived from an EMBL/GenBank/DDBJ whole genome shotgun (WGS) entry which is preliminary data.</text>
</comment>